<feature type="compositionally biased region" description="Acidic residues" evidence="1">
    <location>
        <begin position="812"/>
        <end position="824"/>
    </location>
</feature>
<reference evidence="4 5" key="1">
    <citation type="submission" date="2023-11" db="EMBL/GenBank/DDBJ databases">
        <title>Halocaridina rubra genome assembly.</title>
        <authorList>
            <person name="Smith C."/>
        </authorList>
    </citation>
    <scope>NUCLEOTIDE SEQUENCE [LARGE SCALE GENOMIC DNA]</scope>
    <source>
        <strain evidence="4">EP-1</strain>
        <tissue evidence="4">Whole</tissue>
    </source>
</reference>
<evidence type="ECO:0000313" key="4">
    <source>
        <dbReference type="EMBL" id="KAK7075223.1"/>
    </source>
</evidence>
<accession>A0AAN8X758</accession>
<dbReference type="Gene3D" id="2.60.120.200">
    <property type="match status" value="4"/>
</dbReference>
<feature type="region of interest" description="Disordered" evidence="1">
    <location>
        <begin position="793"/>
        <end position="824"/>
    </location>
</feature>
<feature type="domain" description="MAM" evidence="3">
    <location>
        <begin position="436"/>
        <end position="610"/>
    </location>
</feature>
<name>A0AAN8X758_HALRR</name>
<dbReference type="InterPro" id="IPR051560">
    <property type="entry name" value="MAM_domain-containing"/>
</dbReference>
<dbReference type="GO" id="GO:0016020">
    <property type="term" value="C:membrane"/>
    <property type="evidence" value="ECO:0007669"/>
    <property type="project" value="InterPro"/>
</dbReference>
<feature type="domain" description="MAM" evidence="3">
    <location>
        <begin position="620"/>
        <end position="791"/>
    </location>
</feature>
<dbReference type="PANTHER" id="PTHR23282:SF101">
    <property type="entry name" value="MAM DOMAIN-CONTAINING PROTEIN"/>
    <property type="match status" value="1"/>
</dbReference>
<evidence type="ECO:0000256" key="1">
    <source>
        <dbReference type="SAM" id="MobiDB-lite"/>
    </source>
</evidence>
<dbReference type="SMART" id="SM00137">
    <property type="entry name" value="MAM"/>
    <property type="match status" value="4"/>
</dbReference>
<dbReference type="Pfam" id="PF00629">
    <property type="entry name" value="MAM"/>
    <property type="match status" value="4"/>
</dbReference>
<feature type="chain" id="PRO_5042880228" description="MAM domain-containing protein" evidence="2">
    <location>
        <begin position="21"/>
        <end position="824"/>
    </location>
</feature>
<dbReference type="PROSITE" id="PS50060">
    <property type="entry name" value="MAM_2"/>
    <property type="match status" value="4"/>
</dbReference>
<dbReference type="SUPFAM" id="SSF49899">
    <property type="entry name" value="Concanavalin A-like lectins/glucanases"/>
    <property type="match status" value="4"/>
</dbReference>
<dbReference type="PRINTS" id="PR00020">
    <property type="entry name" value="MAMDOMAIN"/>
</dbReference>
<keyword evidence="2" id="KW-0732">Signal</keyword>
<evidence type="ECO:0000259" key="3">
    <source>
        <dbReference type="PROSITE" id="PS50060"/>
    </source>
</evidence>
<feature type="domain" description="MAM" evidence="3">
    <location>
        <begin position="260"/>
        <end position="426"/>
    </location>
</feature>
<evidence type="ECO:0000313" key="5">
    <source>
        <dbReference type="Proteomes" id="UP001381693"/>
    </source>
</evidence>
<dbReference type="PANTHER" id="PTHR23282">
    <property type="entry name" value="APICAL ENDOSOMAL GLYCOPROTEIN PRECURSOR"/>
    <property type="match status" value="1"/>
</dbReference>
<dbReference type="AlphaFoldDB" id="A0AAN8X758"/>
<protein>
    <recommendedName>
        <fullName evidence="3">MAM domain-containing protein</fullName>
    </recommendedName>
</protein>
<feature type="signal peptide" evidence="2">
    <location>
        <begin position="1"/>
        <end position="20"/>
    </location>
</feature>
<organism evidence="4 5">
    <name type="scientific">Halocaridina rubra</name>
    <name type="common">Hawaiian red shrimp</name>
    <dbReference type="NCBI Taxonomy" id="373956"/>
    <lineage>
        <taxon>Eukaryota</taxon>
        <taxon>Metazoa</taxon>
        <taxon>Ecdysozoa</taxon>
        <taxon>Arthropoda</taxon>
        <taxon>Crustacea</taxon>
        <taxon>Multicrustacea</taxon>
        <taxon>Malacostraca</taxon>
        <taxon>Eumalacostraca</taxon>
        <taxon>Eucarida</taxon>
        <taxon>Decapoda</taxon>
        <taxon>Pleocyemata</taxon>
        <taxon>Caridea</taxon>
        <taxon>Atyoidea</taxon>
        <taxon>Atyidae</taxon>
        <taxon>Halocaridina</taxon>
    </lineage>
</organism>
<gene>
    <name evidence="4" type="ORF">SK128_016275</name>
</gene>
<sequence length="824" mass="90917">MKAKILTLTILVLTWVGVYSAVPRHALPVLESPYVEVDSEKAEYSPVIRQKRQNRPNDQDNADLCDFGTLPDVALCEWSNLNVTLLKWIPSAGQSAFWIGGPQEDVTYGDAIGGYAVFETSNVPSRAPGTPAFGSAMLMSPVRETTGANGMCVKFWYSIAGLSPDRIRVLLHPMPDDMKNGDSVDDLMLGYDGSEDVVLWEARDMTMGDWKEGQIVYTFNKNHSIIFEGIPVDSNDLSRRFRGFIAVDELVFTESSQCGAFCTFEGGTCGWAQDTNDDFNWVQSRGSLNPSTGPPRDRSSFANNGMMGGYAYIDTGYPRTPGDRARLMSQEFQGTNPDSPLCMRFWTHMYGSGIGSLRVILYDVNAKEDNVIWSITGEAGNAWYQGQVPIASPKPFKIVFEGEVGNNNLGDIAIDDISIVQGACPSAPQVAAGNNGDCTFEVDECGWINPGPRERFDEMDWVRTIAADNRAPSRDHTIGTSQGFYMSLPRGSVQRGGDRAWFVSAIMDGKPEATCIAFWYFMYEPFIDPAGPSLGSLMLYLLVDSTEPDRSLIPVWSLKNHQGPNWQYGQAKVQSDKDFQLAFEGTWGSSRGNGFMALDDITIFAGDCSTLPVKATTMSSDCDFQRDACQWRNETTDRDFRWTTASISRRPANLPDHTFSGPIGYAYFDVFNQNAEAQSLTLMSPPIKKSPNNAPMCLSFWFAYFGASETTKLKVQRQPYDKNLEEDKQVAATSELWTLDALAIGTQRPEWQFGQIQISTNTDFRILLVGMASNGGFAIDDLKTYTGTCGTRPRSAAPGFVRGGGKETGGTTDEEEPEDLDTPI</sequence>
<feature type="domain" description="MAM" evidence="3">
    <location>
        <begin position="63"/>
        <end position="260"/>
    </location>
</feature>
<dbReference type="InterPro" id="IPR013320">
    <property type="entry name" value="ConA-like_dom_sf"/>
</dbReference>
<keyword evidence="5" id="KW-1185">Reference proteome</keyword>
<dbReference type="Proteomes" id="UP001381693">
    <property type="component" value="Unassembled WGS sequence"/>
</dbReference>
<proteinExistence type="predicted"/>
<dbReference type="EMBL" id="JAXCGZ010011343">
    <property type="protein sequence ID" value="KAK7075223.1"/>
    <property type="molecule type" value="Genomic_DNA"/>
</dbReference>
<evidence type="ECO:0000256" key="2">
    <source>
        <dbReference type="SAM" id="SignalP"/>
    </source>
</evidence>
<dbReference type="CDD" id="cd06263">
    <property type="entry name" value="MAM"/>
    <property type="match status" value="4"/>
</dbReference>
<comment type="caution">
    <text evidence="4">The sequence shown here is derived from an EMBL/GenBank/DDBJ whole genome shotgun (WGS) entry which is preliminary data.</text>
</comment>
<dbReference type="InterPro" id="IPR000998">
    <property type="entry name" value="MAM_dom"/>
</dbReference>